<protein>
    <submittedName>
        <fullName evidence="2">Chemotaxis protein CheW</fullName>
    </submittedName>
</protein>
<proteinExistence type="predicted"/>
<dbReference type="InterPro" id="IPR039315">
    <property type="entry name" value="CheW"/>
</dbReference>
<dbReference type="InterPro" id="IPR002545">
    <property type="entry name" value="CheW-lke_dom"/>
</dbReference>
<keyword evidence="3" id="KW-1185">Reference proteome</keyword>
<dbReference type="Pfam" id="PF01584">
    <property type="entry name" value="CheW"/>
    <property type="match status" value="1"/>
</dbReference>
<dbReference type="EMBL" id="JARYZI010000008">
    <property type="protein sequence ID" value="MDH8679003.1"/>
    <property type="molecule type" value="Genomic_DNA"/>
</dbReference>
<evidence type="ECO:0000313" key="2">
    <source>
        <dbReference type="EMBL" id="MDH8679003.1"/>
    </source>
</evidence>
<feature type="domain" description="CheW-like" evidence="1">
    <location>
        <begin position="2"/>
        <end position="140"/>
    </location>
</feature>
<dbReference type="PANTHER" id="PTHR22617:SF43">
    <property type="entry name" value="PROTEIN PILI"/>
    <property type="match status" value="1"/>
</dbReference>
<evidence type="ECO:0000313" key="3">
    <source>
        <dbReference type="Proteomes" id="UP001158045"/>
    </source>
</evidence>
<dbReference type="Gene3D" id="2.30.30.40">
    <property type="entry name" value="SH3 Domains"/>
    <property type="match status" value="1"/>
</dbReference>
<accession>A0ABT6NF25</accession>
<organism evidence="2 3">
    <name type="scientific">Fusibacter bizertensis</name>
    <dbReference type="NCBI Taxonomy" id="1488331"/>
    <lineage>
        <taxon>Bacteria</taxon>
        <taxon>Bacillati</taxon>
        <taxon>Bacillota</taxon>
        <taxon>Clostridia</taxon>
        <taxon>Eubacteriales</taxon>
        <taxon>Eubacteriales Family XII. Incertae Sedis</taxon>
        <taxon>Fusibacter</taxon>
    </lineage>
</organism>
<comment type="caution">
    <text evidence="2">The sequence shown here is derived from an EMBL/GenBank/DDBJ whole genome shotgun (WGS) entry which is preliminary data.</text>
</comment>
<dbReference type="RefSeq" id="WP_281094898.1">
    <property type="nucleotide sequence ID" value="NZ_JARYZI010000008.1"/>
</dbReference>
<dbReference type="Proteomes" id="UP001158045">
    <property type="component" value="Unassembled WGS sequence"/>
</dbReference>
<gene>
    <name evidence="2" type="ORF">QE109_12655</name>
</gene>
<dbReference type="PROSITE" id="PS50851">
    <property type="entry name" value="CHEW"/>
    <property type="match status" value="1"/>
</dbReference>
<dbReference type="InterPro" id="IPR036061">
    <property type="entry name" value="CheW-like_dom_sf"/>
</dbReference>
<reference evidence="2 3" key="1">
    <citation type="submission" date="2023-04" db="EMBL/GenBank/DDBJ databases">
        <title>Fusibacter bizertensis strain WBS, isolated from littoral bottom sediments of the Arctic seas - biochemical and genomic analysis.</title>
        <authorList>
            <person name="Brioukhanov A.L."/>
        </authorList>
    </citation>
    <scope>NUCLEOTIDE SEQUENCE [LARGE SCALE GENOMIC DNA]</scope>
    <source>
        <strain evidence="2 3">WBS</strain>
    </source>
</reference>
<name>A0ABT6NF25_9FIRM</name>
<sequence length="151" mass="16965">MEERFVVFGINDLKYAISINLVNEITNACKISPIPNNSQIIEGVVNLRGDVIPVINLRKSLNIHQTFPQDHQIIIVNSEYGNYGLIIDVAHDVKTFQKDQISPISEVGLINTELISAIINANGDIIQLISIDQLLNRNEDIKSEKREMILC</sequence>
<evidence type="ECO:0000259" key="1">
    <source>
        <dbReference type="PROSITE" id="PS50851"/>
    </source>
</evidence>
<dbReference type="SMART" id="SM00260">
    <property type="entry name" value="CheW"/>
    <property type="match status" value="1"/>
</dbReference>
<dbReference type="SUPFAM" id="SSF50341">
    <property type="entry name" value="CheW-like"/>
    <property type="match status" value="1"/>
</dbReference>
<dbReference type="PANTHER" id="PTHR22617">
    <property type="entry name" value="CHEMOTAXIS SENSOR HISTIDINE KINASE-RELATED"/>
    <property type="match status" value="1"/>
</dbReference>
<dbReference type="Gene3D" id="2.40.50.180">
    <property type="entry name" value="CheA-289, Domain 4"/>
    <property type="match status" value="1"/>
</dbReference>